<dbReference type="SUPFAM" id="SSF143422">
    <property type="entry name" value="Transposase IS200-like"/>
    <property type="match status" value="1"/>
</dbReference>
<organism evidence="2 3">
    <name type="scientific">Marinobacter pelagius</name>
    <dbReference type="NCBI Taxonomy" id="379482"/>
    <lineage>
        <taxon>Bacteria</taxon>
        <taxon>Pseudomonadati</taxon>
        <taxon>Pseudomonadota</taxon>
        <taxon>Gammaproteobacteria</taxon>
        <taxon>Pseudomonadales</taxon>
        <taxon>Marinobacteraceae</taxon>
        <taxon>Marinobacter</taxon>
    </lineage>
</organism>
<dbReference type="GO" id="GO:0004803">
    <property type="term" value="F:transposase activity"/>
    <property type="evidence" value="ECO:0007669"/>
    <property type="project" value="InterPro"/>
</dbReference>
<dbReference type="PANTHER" id="PTHR34322:SF2">
    <property type="entry name" value="TRANSPOSASE IS200-LIKE DOMAIN-CONTAINING PROTEIN"/>
    <property type="match status" value="1"/>
</dbReference>
<dbReference type="Proteomes" id="UP000199339">
    <property type="component" value="Unassembled WGS sequence"/>
</dbReference>
<dbReference type="EMBL" id="FOUR01000002">
    <property type="protein sequence ID" value="SFM81762.1"/>
    <property type="molecule type" value="Genomic_DNA"/>
</dbReference>
<reference evidence="3" key="1">
    <citation type="submission" date="2016-10" db="EMBL/GenBank/DDBJ databases">
        <authorList>
            <person name="Varghese N."/>
            <person name="Submissions S."/>
        </authorList>
    </citation>
    <scope>NUCLEOTIDE SEQUENCE [LARGE SCALE GENOMIC DNA]</scope>
    <source>
        <strain evidence="3">CGMCC 1.6775</strain>
    </source>
</reference>
<dbReference type="GO" id="GO:0003677">
    <property type="term" value="F:DNA binding"/>
    <property type="evidence" value="ECO:0007669"/>
    <property type="project" value="InterPro"/>
</dbReference>
<dbReference type="PANTHER" id="PTHR34322">
    <property type="entry name" value="TRANSPOSASE, Y1_TNP DOMAIN-CONTAINING"/>
    <property type="match status" value="1"/>
</dbReference>
<gene>
    <name evidence="2" type="ORF">SAMN04487961_1355</name>
</gene>
<keyword evidence="3" id="KW-1185">Reference proteome</keyword>
<accession>A0A1I4TYF8</accession>
<dbReference type="RefSeq" id="WP_092000562.1">
    <property type="nucleotide sequence ID" value="NZ_FOUR01000002.1"/>
</dbReference>
<dbReference type="OrthoDB" id="9814067at2"/>
<proteinExistence type="predicted"/>
<dbReference type="Pfam" id="PF01797">
    <property type="entry name" value="Y1_Tnp"/>
    <property type="match status" value="1"/>
</dbReference>
<dbReference type="Gene3D" id="3.30.70.1290">
    <property type="entry name" value="Transposase IS200-like"/>
    <property type="match status" value="1"/>
</dbReference>
<dbReference type="InterPro" id="IPR036515">
    <property type="entry name" value="Transposase_17_sf"/>
</dbReference>
<evidence type="ECO:0000313" key="2">
    <source>
        <dbReference type="EMBL" id="SFM81762.1"/>
    </source>
</evidence>
<evidence type="ECO:0000313" key="3">
    <source>
        <dbReference type="Proteomes" id="UP000199339"/>
    </source>
</evidence>
<name>A0A1I4TYF8_9GAMM</name>
<dbReference type="AlphaFoldDB" id="A0A1I4TYF8"/>
<sequence length="215" mass="25381">MPRTQRFCPAGIPQHIVQRGNNRQVIFRGHSDQAFYTNLMKNYAEEHGVSLHAWVLMDNHVHFLATPETDKSISLFMQAIGRRYVRYFNRRYDRTGSLWEGRFRSCLVDSENYLLTCQRYIELNPVNAGMVNNPEDHWWSSYQCHGLGKNSDMHQPHPLYMELDKNPRERLRQYRQLFARPMEEKTKELMRRTVNGGKVLGSAGFKKEVARKYGI</sequence>
<dbReference type="InterPro" id="IPR002686">
    <property type="entry name" value="Transposase_17"/>
</dbReference>
<dbReference type="SMART" id="SM01321">
    <property type="entry name" value="Y1_Tnp"/>
    <property type="match status" value="1"/>
</dbReference>
<dbReference type="GO" id="GO:0006313">
    <property type="term" value="P:DNA transposition"/>
    <property type="evidence" value="ECO:0007669"/>
    <property type="project" value="InterPro"/>
</dbReference>
<protein>
    <submittedName>
        <fullName evidence="2">Putative transposase</fullName>
    </submittedName>
</protein>
<feature type="domain" description="Transposase IS200-like" evidence="1">
    <location>
        <begin position="9"/>
        <end position="124"/>
    </location>
</feature>
<evidence type="ECO:0000259" key="1">
    <source>
        <dbReference type="SMART" id="SM01321"/>
    </source>
</evidence>